<comment type="caution">
    <text evidence="1">The sequence shown here is derived from an EMBL/GenBank/DDBJ whole genome shotgun (WGS) entry which is preliminary data.</text>
</comment>
<dbReference type="AlphaFoldDB" id="A0A133NZQ3"/>
<proteinExistence type="predicted"/>
<accession>A0A133NZQ3</accession>
<evidence type="ECO:0000313" key="1">
    <source>
        <dbReference type="EMBL" id="KXA21769.1"/>
    </source>
</evidence>
<organism evidence="1 2">
    <name type="scientific">Gardnerella vaginalis</name>
    <dbReference type="NCBI Taxonomy" id="2702"/>
    <lineage>
        <taxon>Bacteria</taxon>
        <taxon>Bacillati</taxon>
        <taxon>Actinomycetota</taxon>
        <taxon>Actinomycetes</taxon>
        <taxon>Bifidobacteriales</taxon>
        <taxon>Bifidobacteriaceae</taxon>
        <taxon>Gardnerella</taxon>
    </lineage>
</organism>
<name>A0A133NZQ3_GARVA</name>
<protein>
    <submittedName>
        <fullName evidence="1">Uncharacterized protein</fullName>
    </submittedName>
</protein>
<dbReference type="Proteomes" id="UP000070687">
    <property type="component" value="Unassembled WGS sequence"/>
</dbReference>
<dbReference type="PATRIC" id="fig|2702.100.peg.436"/>
<gene>
    <name evidence="1" type="ORF">HMPREF3208_00456</name>
</gene>
<reference evidence="1 2" key="1">
    <citation type="submission" date="2016-01" db="EMBL/GenBank/DDBJ databases">
        <authorList>
            <person name="Oliw E.H."/>
        </authorList>
    </citation>
    <scope>NUCLEOTIDE SEQUENCE [LARGE SCALE GENOMIC DNA]</scope>
    <source>
        <strain evidence="1 2">PSS_7772B</strain>
    </source>
</reference>
<dbReference type="EMBL" id="LRQB01000026">
    <property type="protein sequence ID" value="KXA21769.1"/>
    <property type="molecule type" value="Genomic_DNA"/>
</dbReference>
<sequence length="52" mass="6247">MVAIISTFYALKFVDNYKDNYLDNCMKYCLDNVAEQIYWIIKNPINYQKSNN</sequence>
<evidence type="ECO:0000313" key="2">
    <source>
        <dbReference type="Proteomes" id="UP000070687"/>
    </source>
</evidence>